<sequence>MKLIIAVFGKPGSPFIKDEVEKYTKRLRSSNVQLEVVELKQSKREDQAKSLSEEAAEFAKRFPRENYQWIAMAEEGKLMNTVQLASWIKPRLNANCVFLIGSAYGIAPEIKKQSSLLLSLSPLTFTHDHARIILTEQLYRCLMVIAGHPYHHV</sequence>
<keyword evidence="1 5" id="KW-0489">Methyltransferase</keyword>
<dbReference type="CDD" id="cd18081">
    <property type="entry name" value="RlmH-like"/>
    <property type="match status" value="1"/>
</dbReference>
<comment type="caution">
    <text evidence="5">Lacks conserved residue(s) required for the propagation of feature annotation.</text>
</comment>
<evidence type="ECO:0000256" key="4">
    <source>
        <dbReference type="ARBA" id="ARBA00038303"/>
    </source>
</evidence>
<dbReference type="InterPro" id="IPR003742">
    <property type="entry name" value="RlmH-like"/>
</dbReference>
<dbReference type="EMBL" id="QGHD01000009">
    <property type="protein sequence ID" value="PWL01917.1"/>
    <property type="molecule type" value="Genomic_DNA"/>
</dbReference>
<comment type="subcellular location">
    <subcellularLocation>
        <location evidence="5">Cytoplasm</location>
    </subcellularLocation>
</comment>
<dbReference type="Pfam" id="PF02590">
    <property type="entry name" value="SPOUT_MTase"/>
    <property type="match status" value="1"/>
</dbReference>
<evidence type="ECO:0000313" key="7">
    <source>
        <dbReference type="Proteomes" id="UP000245523"/>
    </source>
</evidence>
<keyword evidence="7" id="KW-1185">Reference proteome</keyword>
<feature type="binding site" evidence="5">
    <location>
        <begin position="120"/>
        <end position="125"/>
    </location>
    <ligand>
        <name>S-adenosyl-L-methionine</name>
        <dbReference type="ChEBI" id="CHEBI:59789"/>
    </ligand>
</feature>
<keyword evidence="3 5" id="KW-0949">S-adenosyl-L-methionine</keyword>
<dbReference type="PANTHER" id="PTHR33603:SF1">
    <property type="entry name" value="RIBOSOMAL RNA LARGE SUBUNIT METHYLTRANSFERASE H"/>
    <property type="match status" value="1"/>
</dbReference>
<dbReference type="RefSeq" id="WP_106198596.1">
    <property type="nucleotide sequence ID" value="NZ_JAXEIU010000003.1"/>
</dbReference>
<evidence type="ECO:0000256" key="1">
    <source>
        <dbReference type="ARBA" id="ARBA00022603"/>
    </source>
</evidence>
<protein>
    <recommendedName>
        <fullName evidence="5">Ribosomal RNA large subunit methyltransferase H</fullName>
        <ecNumber evidence="5">2.1.1.177</ecNumber>
    </recommendedName>
    <alternativeName>
        <fullName evidence="5">23S rRNA (pseudouridine1915-N3)-methyltransferase</fullName>
    </alternativeName>
    <alternativeName>
        <fullName evidence="5">23S rRNA m3Psi1915 methyltransferase</fullName>
    </alternativeName>
    <alternativeName>
        <fullName evidence="5">rRNA (pseudouridine-N3-)-methyltransferase RlmH</fullName>
    </alternativeName>
</protein>
<comment type="subunit">
    <text evidence="5">Homodimer.</text>
</comment>
<dbReference type="InterPro" id="IPR029026">
    <property type="entry name" value="tRNA_m1G_MTases_N"/>
</dbReference>
<gene>
    <name evidence="5" type="primary">rlmH</name>
    <name evidence="6" type="ORF">B0H50_1096</name>
</gene>
<dbReference type="InterPro" id="IPR029028">
    <property type="entry name" value="Alpha/beta_knot_MTases"/>
</dbReference>
<comment type="similarity">
    <text evidence="4 5">Belongs to the RNA methyltransferase RlmH family.</text>
</comment>
<dbReference type="EC" id="2.1.1.177" evidence="5"/>
<keyword evidence="5" id="KW-0698">rRNA processing</keyword>
<dbReference type="PANTHER" id="PTHR33603">
    <property type="entry name" value="METHYLTRANSFERASE"/>
    <property type="match status" value="1"/>
</dbReference>
<evidence type="ECO:0000313" key="6">
    <source>
        <dbReference type="EMBL" id="PWL01917.1"/>
    </source>
</evidence>
<accession>A0ABX5LP23</accession>
<organism evidence="6 7">
    <name type="scientific">Hallerella porci</name>
    <dbReference type="NCBI Taxonomy" id="1945871"/>
    <lineage>
        <taxon>Bacteria</taxon>
        <taxon>Pseudomonadati</taxon>
        <taxon>Fibrobacterota</taxon>
        <taxon>Fibrobacteria</taxon>
        <taxon>Fibrobacterales</taxon>
        <taxon>Fibrobacteraceae</taxon>
        <taxon>Hallerella</taxon>
    </lineage>
</organism>
<comment type="caution">
    <text evidence="6">The sequence shown here is derived from an EMBL/GenBank/DDBJ whole genome shotgun (WGS) entry which is preliminary data.</text>
</comment>
<keyword evidence="5" id="KW-0963">Cytoplasm</keyword>
<proteinExistence type="inferred from homology"/>
<dbReference type="PIRSF" id="PIRSF004505">
    <property type="entry name" value="MT_bac"/>
    <property type="match status" value="1"/>
</dbReference>
<comment type="catalytic activity">
    <reaction evidence="5">
        <text>pseudouridine(1915) in 23S rRNA + S-adenosyl-L-methionine = N(3)-methylpseudouridine(1915) in 23S rRNA + S-adenosyl-L-homocysteine + H(+)</text>
        <dbReference type="Rhea" id="RHEA:42752"/>
        <dbReference type="Rhea" id="RHEA-COMP:10221"/>
        <dbReference type="Rhea" id="RHEA-COMP:10222"/>
        <dbReference type="ChEBI" id="CHEBI:15378"/>
        <dbReference type="ChEBI" id="CHEBI:57856"/>
        <dbReference type="ChEBI" id="CHEBI:59789"/>
        <dbReference type="ChEBI" id="CHEBI:65314"/>
        <dbReference type="ChEBI" id="CHEBI:74486"/>
        <dbReference type="EC" id="2.1.1.177"/>
    </reaction>
</comment>
<dbReference type="Proteomes" id="UP000245523">
    <property type="component" value="Unassembled WGS sequence"/>
</dbReference>
<comment type="function">
    <text evidence="5">Specifically methylates the pseudouridine at position 1915 (m3Psi1915) in 23S rRNA.</text>
</comment>
<reference evidence="6 7" key="1">
    <citation type="submission" date="2018-05" db="EMBL/GenBank/DDBJ databases">
        <title>Animal gut microbial communities from fecal samples from Wisconsin, USA.</title>
        <authorList>
            <person name="Neumann A."/>
        </authorList>
    </citation>
    <scope>NUCLEOTIDE SEQUENCE [LARGE SCALE GENOMIC DNA]</scope>
    <source>
        <strain evidence="6 7">UWS4</strain>
    </source>
</reference>
<keyword evidence="2 5" id="KW-0808">Transferase</keyword>
<dbReference type="Gene3D" id="3.40.1280.10">
    <property type="match status" value="1"/>
</dbReference>
<evidence type="ECO:0000256" key="2">
    <source>
        <dbReference type="ARBA" id="ARBA00022679"/>
    </source>
</evidence>
<evidence type="ECO:0000256" key="5">
    <source>
        <dbReference type="HAMAP-Rule" id="MF_00658"/>
    </source>
</evidence>
<name>A0ABX5LP23_9BACT</name>
<evidence type="ECO:0000256" key="3">
    <source>
        <dbReference type="ARBA" id="ARBA00022691"/>
    </source>
</evidence>
<dbReference type="SUPFAM" id="SSF75217">
    <property type="entry name" value="alpha/beta knot"/>
    <property type="match status" value="1"/>
</dbReference>
<feature type="binding site" evidence="5">
    <location>
        <position position="101"/>
    </location>
    <ligand>
        <name>S-adenosyl-L-methionine</name>
        <dbReference type="ChEBI" id="CHEBI:59789"/>
    </ligand>
</feature>
<dbReference type="HAMAP" id="MF_00658">
    <property type="entry name" value="23SrRNA_methyltr_H"/>
    <property type="match status" value="1"/>
</dbReference>